<dbReference type="EMBL" id="CAHR02000063">
    <property type="protein sequence ID" value="CCG81931.1"/>
    <property type="molecule type" value="Genomic_DNA"/>
</dbReference>
<keyword evidence="6" id="KW-0648">Protein biosynthesis</keyword>
<dbReference type="SUPFAM" id="SSF55681">
    <property type="entry name" value="Class II aaRS and biotin synthetases"/>
    <property type="match status" value="1"/>
</dbReference>
<keyword evidence="5" id="KW-0067">ATP-binding</keyword>
<keyword evidence="4" id="KW-0547">Nucleotide-binding</keyword>
<protein>
    <recommendedName>
        <fullName evidence="2">asparagine--tRNA ligase</fullName>
        <ecNumber evidence="2">6.1.1.22</ecNumber>
    </recommendedName>
</protein>
<dbReference type="GO" id="GO:0003676">
    <property type="term" value="F:nucleic acid binding"/>
    <property type="evidence" value="ECO:0007669"/>
    <property type="project" value="InterPro"/>
</dbReference>
<dbReference type="NCBIfam" id="TIGR00457">
    <property type="entry name" value="asnS"/>
    <property type="match status" value="1"/>
</dbReference>
<evidence type="ECO:0000256" key="3">
    <source>
        <dbReference type="ARBA" id="ARBA00022598"/>
    </source>
</evidence>
<dbReference type="PANTHER" id="PTHR22594:SF34">
    <property type="entry name" value="ASPARAGINE--TRNA LIGASE, MITOCHONDRIAL-RELATED"/>
    <property type="match status" value="1"/>
</dbReference>
<dbReference type="eggNOG" id="KOG0554">
    <property type="taxonomic scope" value="Eukaryota"/>
</dbReference>
<name>R4XC25_TAPDE</name>
<dbReference type="PANTHER" id="PTHR22594">
    <property type="entry name" value="ASPARTYL/LYSYL-TRNA SYNTHETASE"/>
    <property type="match status" value="1"/>
</dbReference>
<dbReference type="SUPFAM" id="SSF50249">
    <property type="entry name" value="Nucleic acid-binding proteins"/>
    <property type="match status" value="1"/>
</dbReference>
<evidence type="ECO:0000313" key="9">
    <source>
        <dbReference type="EMBL" id="CCG81931.1"/>
    </source>
</evidence>
<evidence type="ECO:0000256" key="4">
    <source>
        <dbReference type="ARBA" id="ARBA00022741"/>
    </source>
</evidence>
<keyword evidence="10" id="KW-1185">Reference proteome</keyword>
<evidence type="ECO:0000259" key="8">
    <source>
        <dbReference type="PROSITE" id="PS50862"/>
    </source>
</evidence>
<evidence type="ECO:0000256" key="1">
    <source>
        <dbReference type="ARBA" id="ARBA00008226"/>
    </source>
</evidence>
<dbReference type="InterPro" id="IPR004522">
    <property type="entry name" value="Asn-tRNA-ligase"/>
</dbReference>
<dbReference type="InterPro" id="IPR002312">
    <property type="entry name" value="Asp/Asn-tRNA-synth_IIb"/>
</dbReference>
<dbReference type="AlphaFoldDB" id="R4XC25"/>
<evidence type="ECO:0000256" key="2">
    <source>
        <dbReference type="ARBA" id="ARBA00012816"/>
    </source>
</evidence>
<evidence type="ECO:0000256" key="7">
    <source>
        <dbReference type="ARBA" id="ARBA00023146"/>
    </source>
</evidence>
<keyword evidence="7" id="KW-0030">Aminoacyl-tRNA synthetase</keyword>
<dbReference type="CDD" id="cd04318">
    <property type="entry name" value="EcAsnRS_like_N"/>
    <property type="match status" value="1"/>
</dbReference>
<dbReference type="NCBIfam" id="NF003037">
    <property type="entry name" value="PRK03932.1"/>
    <property type="match status" value="1"/>
</dbReference>
<dbReference type="Pfam" id="PF01336">
    <property type="entry name" value="tRNA_anti-codon"/>
    <property type="match status" value="1"/>
</dbReference>
<dbReference type="VEuPathDB" id="FungiDB:TAPDE_001823"/>
<evidence type="ECO:0000256" key="5">
    <source>
        <dbReference type="ARBA" id="ARBA00022840"/>
    </source>
</evidence>
<reference evidence="9 10" key="1">
    <citation type="journal article" date="2013" name="MBio">
        <title>Genome sequencing of the plant pathogen Taphrina deformans, the causal agent of peach leaf curl.</title>
        <authorList>
            <person name="Cisse O.H."/>
            <person name="Almeida J.M.G.C.F."/>
            <person name="Fonseca A."/>
            <person name="Kumar A.A."/>
            <person name="Salojaervi J."/>
            <person name="Overmyer K."/>
            <person name="Hauser P.M."/>
            <person name="Pagni M."/>
        </authorList>
    </citation>
    <scope>NUCLEOTIDE SEQUENCE [LARGE SCALE GENOMIC DNA]</scope>
    <source>
        <strain evidence="10">PYCC 5710 / ATCC 11124 / CBS 356.35 / IMI 108563 / JCM 9778 / NBRC 8474</strain>
    </source>
</reference>
<feature type="domain" description="Aminoacyl-transfer RNA synthetases class-II family profile" evidence="8">
    <location>
        <begin position="153"/>
        <end position="462"/>
    </location>
</feature>
<dbReference type="InterPro" id="IPR004365">
    <property type="entry name" value="NA-bd_OB_tRNA"/>
</dbReference>
<dbReference type="InterPro" id="IPR004364">
    <property type="entry name" value="Aa-tRNA-synt_II"/>
</dbReference>
<proteinExistence type="inferred from homology"/>
<evidence type="ECO:0000256" key="6">
    <source>
        <dbReference type="ARBA" id="ARBA00022917"/>
    </source>
</evidence>
<dbReference type="OrthoDB" id="43906at2759"/>
<dbReference type="Gene3D" id="3.30.930.10">
    <property type="entry name" value="Bira Bifunctional Protein, Domain 2"/>
    <property type="match status" value="1"/>
</dbReference>
<gene>
    <name evidence="9" type="ORF">TAPDE_001823</name>
</gene>
<dbReference type="GO" id="GO:0005739">
    <property type="term" value="C:mitochondrion"/>
    <property type="evidence" value="ECO:0007669"/>
    <property type="project" value="TreeGrafter"/>
</dbReference>
<dbReference type="Pfam" id="PF00152">
    <property type="entry name" value="tRNA-synt_2"/>
    <property type="match status" value="1"/>
</dbReference>
<evidence type="ECO:0000313" key="10">
    <source>
        <dbReference type="Proteomes" id="UP000013776"/>
    </source>
</evidence>
<dbReference type="InterPro" id="IPR006195">
    <property type="entry name" value="aa-tRNA-synth_II"/>
</dbReference>
<dbReference type="Proteomes" id="UP000013776">
    <property type="component" value="Unassembled WGS sequence"/>
</dbReference>
<sequence>MINRHARRFHSRTAQIRQLSVTVKDCLTHLTQKNLTQTEKDVSVQGWIRSFRKGKNISFLVVNDGSTHESLQAVIRGPQINIEGLSFGTSVRVSGRLLYSIKGTQAVELDTSTVNVIGPASHDYPLQKKYTSAEHLRFNAHLRPRTQFNSSLLRIQSYMLHTLSSFFQTKNAIQVLPPVMTSSDCEGAGETFQISKSEDFFGMKTNLIVSSQLHLEALAMGVGKVWTLVPTFRAERSTTARHLAEFRMLEAELCFTNSLHDVMDITESLIRNLTQGIIQHPDLQFIRSLNAENIEQDVDMQARWDSILGTPWTRIRFSEAVRILETAGASEDFVFSPSMDSGLQAEHEKFLAKYFNGPVFVTNYPAVQKPFYMLPAEDGTVECFDLLVPSMGELCGGSLRDDNLDSLLHKMRIAGMNEGDLTWYTDLRRYGSVPHGGFGLGWERLVGYLCGVNNVREIAAFPRWVNHCVG</sequence>
<dbReference type="STRING" id="1097556.R4XC25"/>
<dbReference type="GO" id="GO:0005524">
    <property type="term" value="F:ATP binding"/>
    <property type="evidence" value="ECO:0007669"/>
    <property type="project" value="UniProtKB-KW"/>
</dbReference>
<dbReference type="PRINTS" id="PR01042">
    <property type="entry name" value="TRNASYNTHASP"/>
</dbReference>
<dbReference type="PROSITE" id="PS50862">
    <property type="entry name" value="AA_TRNA_LIGASE_II"/>
    <property type="match status" value="1"/>
</dbReference>
<comment type="similarity">
    <text evidence="1">Belongs to the class-II aminoacyl-tRNA synthetase family.</text>
</comment>
<dbReference type="InterPro" id="IPR012340">
    <property type="entry name" value="NA-bd_OB-fold"/>
</dbReference>
<dbReference type="EC" id="6.1.1.22" evidence="2"/>
<dbReference type="InterPro" id="IPR045864">
    <property type="entry name" value="aa-tRNA-synth_II/BPL/LPL"/>
</dbReference>
<organism evidence="9 10">
    <name type="scientific">Taphrina deformans (strain PYCC 5710 / ATCC 11124 / CBS 356.35 / IMI 108563 / JCM 9778 / NBRC 8474)</name>
    <name type="common">Peach leaf curl fungus</name>
    <name type="synonym">Lalaria deformans</name>
    <dbReference type="NCBI Taxonomy" id="1097556"/>
    <lineage>
        <taxon>Eukaryota</taxon>
        <taxon>Fungi</taxon>
        <taxon>Dikarya</taxon>
        <taxon>Ascomycota</taxon>
        <taxon>Taphrinomycotina</taxon>
        <taxon>Taphrinomycetes</taxon>
        <taxon>Taphrinales</taxon>
        <taxon>Taphrinaceae</taxon>
        <taxon>Taphrina</taxon>
    </lineage>
</organism>
<accession>R4XC25</accession>
<dbReference type="Gene3D" id="2.40.50.140">
    <property type="entry name" value="Nucleic acid-binding proteins"/>
    <property type="match status" value="1"/>
</dbReference>
<comment type="caution">
    <text evidence="9">The sequence shown here is derived from an EMBL/GenBank/DDBJ whole genome shotgun (WGS) entry which is preliminary data.</text>
</comment>
<dbReference type="GO" id="GO:0006421">
    <property type="term" value="P:asparaginyl-tRNA aminoacylation"/>
    <property type="evidence" value="ECO:0007669"/>
    <property type="project" value="InterPro"/>
</dbReference>
<keyword evidence="3" id="KW-0436">Ligase</keyword>
<dbReference type="GO" id="GO:0004816">
    <property type="term" value="F:asparagine-tRNA ligase activity"/>
    <property type="evidence" value="ECO:0007669"/>
    <property type="project" value="UniProtKB-EC"/>
</dbReference>